<dbReference type="SUPFAM" id="SSF53335">
    <property type="entry name" value="S-adenosyl-L-methionine-dependent methyltransferases"/>
    <property type="match status" value="1"/>
</dbReference>
<reference evidence="2 3" key="1">
    <citation type="submission" date="2016-10" db="EMBL/GenBank/DDBJ databases">
        <authorList>
            <person name="Varghese N."/>
            <person name="Submissions S."/>
        </authorList>
    </citation>
    <scope>NUCLEOTIDE SEQUENCE [LARGE SCALE GENOMIC DNA]</scope>
    <source>
        <strain evidence="2 3">DSM 16643</strain>
    </source>
</reference>
<dbReference type="RefSeq" id="WP_149732250.1">
    <property type="nucleotide sequence ID" value="NZ_FMXB01000013.1"/>
</dbReference>
<dbReference type="Gene3D" id="3.40.50.150">
    <property type="entry name" value="Vaccinia Virus protein VP39"/>
    <property type="match status" value="1"/>
</dbReference>
<evidence type="ECO:0000313" key="2">
    <source>
        <dbReference type="EMBL" id="SDA61875.1"/>
    </source>
</evidence>
<dbReference type="InterPro" id="IPR013216">
    <property type="entry name" value="Methyltransf_11"/>
</dbReference>
<dbReference type="AlphaFoldDB" id="A0A1G5WX29"/>
<accession>A0A1G5WX29</accession>
<dbReference type="Pfam" id="PF08241">
    <property type="entry name" value="Methyltransf_11"/>
    <property type="match status" value="1"/>
</dbReference>
<keyword evidence="3" id="KW-1185">Reference proteome</keyword>
<protein>
    <submittedName>
        <fullName evidence="2">Methyltransferase domain-containing protein</fullName>
    </submittedName>
</protein>
<sequence length="203" mass="23299">MHKNSHAKMEWFKNTYLNTSSKLDILDVGSLDTKGNYNYSDIFNEKNWTYTGLDFQGGNNVDIIVTDIYNWFEVEDNTYDVIISGQLFEHLEYFWLTMSQIERVLKPGGYVCIIAPSSGPKHGGNIPNCYRFHEDGLKAMAKYVDLEVIHTSVDNSEKAKPWNDACLVAHKNKGTSVENTRELEHRIDNLENKLDSILEALKK</sequence>
<keyword evidence="2" id="KW-0489">Methyltransferase</keyword>
<gene>
    <name evidence="2" type="ORF">SAMN02910315_01724</name>
</gene>
<organism evidence="2 3">
    <name type="scientific">Methanobrevibacter millerae</name>
    <dbReference type="NCBI Taxonomy" id="230361"/>
    <lineage>
        <taxon>Archaea</taxon>
        <taxon>Methanobacteriati</taxon>
        <taxon>Methanobacteriota</taxon>
        <taxon>Methanomada group</taxon>
        <taxon>Methanobacteria</taxon>
        <taxon>Methanobacteriales</taxon>
        <taxon>Methanobacteriaceae</taxon>
        <taxon>Methanobrevibacter</taxon>
    </lineage>
</organism>
<feature type="domain" description="Methyltransferase type 11" evidence="1">
    <location>
        <begin position="59"/>
        <end position="113"/>
    </location>
</feature>
<evidence type="ECO:0000313" key="3">
    <source>
        <dbReference type="Proteomes" id="UP000323439"/>
    </source>
</evidence>
<evidence type="ECO:0000259" key="1">
    <source>
        <dbReference type="Pfam" id="PF08241"/>
    </source>
</evidence>
<dbReference type="EMBL" id="FMXB01000013">
    <property type="protein sequence ID" value="SDA61875.1"/>
    <property type="molecule type" value="Genomic_DNA"/>
</dbReference>
<name>A0A1G5WX29_9EURY</name>
<dbReference type="CDD" id="cd02440">
    <property type="entry name" value="AdoMet_MTases"/>
    <property type="match status" value="1"/>
</dbReference>
<dbReference type="Proteomes" id="UP000323439">
    <property type="component" value="Unassembled WGS sequence"/>
</dbReference>
<keyword evidence="2" id="KW-0808">Transferase</keyword>
<dbReference type="OrthoDB" id="77093at2157"/>
<proteinExistence type="predicted"/>
<dbReference type="GO" id="GO:0008757">
    <property type="term" value="F:S-adenosylmethionine-dependent methyltransferase activity"/>
    <property type="evidence" value="ECO:0007669"/>
    <property type="project" value="InterPro"/>
</dbReference>
<dbReference type="InterPro" id="IPR029063">
    <property type="entry name" value="SAM-dependent_MTases_sf"/>
</dbReference>
<dbReference type="GO" id="GO:0032259">
    <property type="term" value="P:methylation"/>
    <property type="evidence" value="ECO:0007669"/>
    <property type="project" value="UniProtKB-KW"/>
</dbReference>